<accession>A0A2U1IY48</accession>
<organism evidence="1 2">
    <name type="scientific">Smittium angustum</name>
    <dbReference type="NCBI Taxonomy" id="133377"/>
    <lineage>
        <taxon>Eukaryota</taxon>
        <taxon>Fungi</taxon>
        <taxon>Fungi incertae sedis</taxon>
        <taxon>Zoopagomycota</taxon>
        <taxon>Kickxellomycotina</taxon>
        <taxon>Harpellomycetes</taxon>
        <taxon>Harpellales</taxon>
        <taxon>Legeriomycetaceae</taxon>
        <taxon>Smittium</taxon>
    </lineage>
</organism>
<dbReference type="Proteomes" id="UP000245591">
    <property type="component" value="Unassembled WGS sequence"/>
</dbReference>
<dbReference type="AlphaFoldDB" id="A0A2U1IY48"/>
<reference evidence="1 2" key="1">
    <citation type="journal article" date="2018" name="MBio">
        <title>Comparative Genomics Reveals the Core Gene Toolbox for the Fungus-Insect Symbiosis.</title>
        <authorList>
            <person name="Wang Y."/>
            <person name="Stata M."/>
            <person name="Wang W."/>
            <person name="Stajich J.E."/>
            <person name="White M.M."/>
            <person name="Moncalvo J.M."/>
        </authorList>
    </citation>
    <scope>NUCLEOTIDE SEQUENCE [LARGE SCALE GENOMIC DNA]</scope>
    <source>
        <strain evidence="1 2">AUS-126-30</strain>
    </source>
</reference>
<evidence type="ECO:0000313" key="1">
    <source>
        <dbReference type="EMBL" id="PVZ97652.1"/>
    </source>
</evidence>
<comment type="caution">
    <text evidence="1">The sequence shown here is derived from an EMBL/GenBank/DDBJ whole genome shotgun (WGS) entry which is preliminary data.</text>
</comment>
<name>A0A2U1IY48_SMIAN</name>
<proteinExistence type="predicted"/>
<evidence type="ECO:0000313" key="2">
    <source>
        <dbReference type="Proteomes" id="UP000245591"/>
    </source>
</evidence>
<keyword evidence="2" id="KW-1185">Reference proteome</keyword>
<dbReference type="EMBL" id="MBFU01000765">
    <property type="protein sequence ID" value="PVZ97652.1"/>
    <property type="molecule type" value="Genomic_DNA"/>
</dbReference>
<evidence type="ECO:0008006" key="3">
    <source>
        <dbReference type="Google" id="ProtNLM"/>
    </source>
</evidence>
<protein>
    <recommendedName>
        <fullName evidence="3">Transcription factor domain-containing protein</fullName>
    </recommendedName>
</protein>
<gene>
    <name evidence="1" type="ORF">BB558_006385</name>
</gene>
<dbReference type="CDD" id="cd12148">
    <property type="entry name" value="fungal_TF_MHR"/>
    <property type="match status" value="1"/>
</dbReference>
<sequence length="887" mass="103923">MTSNSQEYSDDFFTDTIHGLPIPNKDKLKELSLILPHVFPETMIPMRLPEFINKLTNKKYPYYFIFAVLAAGIKNIIPKTTQVDKLLETKYATKSIELIRKETDISNPLIIWACMIIMEYTFRVIDINLIDQVTNIATMTVKKTRLYQLDSNKNLIKLKYGYNEDELEFRRRVWWVYYFQITGNYIFNGNFIIFEQRDVVVNLPRNDFKWRYGGNFEVCGDKELLLLNDIANNQSDENNPKDHHYLIVNTYSLYKNIATFVTKRWKKNGFDEDGANLRLVLYINQLQKLKNKIDETLGDGFPTIKDKYTEHKGTVKLLLETENHVINHYLRHMYFSMFIYLYQSELVRDFGIKIRPERVKAAKQQCVHASIKQMELLEWYSKNVPSKYKGFPHIAWSLHSLISFANFFFIQDPSLKEKHTDYFNRIVFVYKSLDNNSNTVSSFLGFVNYIIDIKTKASKKNKKYEHLQDYMKPFGISEHDLEPWVIPKYGSFFYSFCCGNAGLSTLDIGEYLGEILPAENNSKDELYITPFKDLVESLLYADKQESESPKGYIYQINRTILDLTNNFQIKKSVVFDTGFDIDDFFHEKPLEFDPSFLTVNRDTPTLKMAISVLDNYDPNENCGILNLGFDILSNIFVESQNLKLLKVSRLFYEISENVSVQIRCRLWQDSCFMDICGSFNPITRGETTKFVMYSLKEWGSHKFIFALTKNDPFNSTYSSIYEYECRINNKKVAQVLLIGSRIRKIYSNSDKSSDKSNSTLEKKEKKYIVEPLFDINDIIPRCKFKDFELFEMAVNAYKIQIDVQKEHGIPSHMLVDGKNIVSIHKPLSEYAFVRCFLKVKSINIELTKCYLENISFDYDDFNQVFKRVLVVGSLESVKILMDYGKKT</sequence>